<name>A0ABZ0FA16_9GAMM</name>
<reference evidence="2 3" key="1">
    <citation type="submission" date="2023-10" db="EMBL/GenBank/DDBJ databases">
        <title>Genome analysis of psychrotrophic aerobic bacterium Aeromonas allosaccharophila BIM B-1809 isolated from infected fish.</title>
        <authorList>
            <person name="Leanovich S.I."/>
            <person name="Sidarenka A.V."/>
            <person name="Akhremchuk A.E."/>
            <person name="Sikolenko M.A."/>
            <person name="Valentovich L.N."/>
        </authorList>
    </citation>
    <scope>NUCLEOTIDE SEQUENCE [LARGE SCALE GENOMIC DNA]</scope>
    <source>
        <strain evidence="2 3">BIM B-1809</strain>
    </source>
</reference>
<evidence type="ECO:0008006" key="4">
    <source>
        <dbReference type="Google" id="ProtNLM"/>
    </source>
</evidence>
<sequence length="333" mass="37976">MSLFHIANQQLTRLTPTTFAAEGLQERQDLQEALKRNIAAIAPDCLVIADEFSDWEDSRRRIDLLAIDRNANLVVIELKRDEIGAHMELQALRYAAMIANMTFDKACDYFAAYIEQEGLQIDARTTLLEFVDLDENQLDDFGNEVRIVLASADFGKELTTSVLWLRDKGIDIRCVRLTPFNYQGEVLINAVEIIPLKEAENYQTQLREKRAEQRASQQGTNPKGTKDYSKYSFNGEVYNKRHFALAVLSHWIKDRQLADLAGITAYLAQLDLARKVKCLDQIPENNLNRWHLGEGNLIELPSGELIAISNQWGTDTERLLQGMTQLGYQIEKL</sequence>
<feature type="region of interest" description="Disordered" evidence="1">
    <location>
        <begin position="205"/>
        <end position="228"/>
    </location>
</feature>
<keyword evidence="3" id="KW-1185">Reference proteome</keyword>
<accession>A0ABZ0FA16</accession>
<gene>
    <name evidence="2" type="ORF">RY972_20665</name>
</gene>
<dbReference type="RefSeq" id="WP_156854543.1">
    <property type="nucleotide sequence ID" value="NZ_CP136584.1"/>
</dbReference>
<dbReference type="InterPro" id="IPR011856">
    <property type="entry name" value="tRNA_endonuc-like_dom_sf"/>
</dbReference>
<protein>
    <recommendedName>
        <fullName evidence="4">DUF91 domain-containing protein</fullName>
    </recommendedName>
</protein>
<proteinExistence type="predicted"/>
<evidence type="ECO:0000313" key="2">
    <source>
        <dbReference type="EMBL" id="WOE66367.1"/>
    </source>
</evidence>
<evidence type="ECO:0000313" key="3">
    <source>
        <dbReference type="Proteomes" id="UP001302667"/>
    </source>
</evidence>
<evidence type="ECO:0000256" key="1">
    <source>
        <dbReference type="SAM" id="MobiDB-lite"/>
    </source>
</evidence>
<feature type="compositionally biased region" description="Polar residues" evidence="1">
    <location>
        <begin position="214"/>
        <end position="223"/>
    </location>
</feature>
<dbReference type="Gene3D" id="3.40.1350.10">
    <property type="match status" value="1"/>
</dbReference>
<organism evidence="2 3">
    <name type="scientific">Aeromonas allosaccharophila</name>
    <dbReference type="NCBI Taxonomy" id="656"/>
    <lineage>
        <taxon>Bacteria</taxon>
        <taxon>Pseudomonadati</taxon>
        <taxon>Pseudomonadota</taxon>
        <taxon>Gammaproteobacteria</taxon>
        <taxon>Aeromonadales</taxon>
        <taxon>Aeromonadaceae</taxon>
        <taxon>Aeromonas</taxon>
    </lineage>
</organism>
<dbReference type="Proteomes" id="UP001302667">
    <property type="component" value="Chromosome"/>
</dbReference>
<dbReference type="EMBL" id="CP136584">
    <property type="protein sequence ID" value="WOE66367.1"/>
    <property type="molecule type" value="Genomic_DNA"/>
</dbReference>